<dbReference type="FunFam" id="3.30.780.10:FF:000008">
    <property type="entry name" value="eukaryotic translation initiation factor 2D"/>
    <property type="match status" value="1"/>
</dbReference>
<protein>
    <recommendedName>
        <fullName evidence="2">SUI1 domain-containing protein</fullName>
    </recommendedName>
</protein>
<keyword evidence="4" id="KW-1185">Reference proteome</keyword>
<dbReference type="OrthoDB" id="199771at2759"/>
<dbReference type="InterPro" id="IPR039759">
    <property type="entry name" value="eIF2D_SUI1"/>
</dbReference>
<evidence type="ECO:0000313" key="4">
    <source>
        <dbReference type="Proteomes" id="UP000504638"/>
    </source>
</evidence>
<dbReference type="InterPro" id="IPR057429">
    <property type="entry name" value="WH_eIF2D"/>
</dbReference>
<dbReference type="SUPFAM" id="SSF55159">
    <property type="entry name" value="eIF1-like"/>
    <property type="match status" value="1"/>
</dbReference>
<dbReference type="InterPro" id="IPR039757">
    <property type="entry name" value="EIF2D"/>
</dbReference>
<dbReference type="InterPro" id="IPR048248">
    <property type="entry name" value="PUA_eIF2d-like"/>
</dbReference>
<accession>A0A6G1G944</accession>
<dbReference type="Pfam" id="PF26292">
    <property type="entry name" value="PUA_elF2D"/>
    <property type="match status" value="1"/>
</dbReference>
<dbReference type="GO" id="GO:0003743">
    <property type="term" value="F:translation initiation factor activity"/>
    <property type="evidence" value="ECO:0007669"/>
    <property type="project" value="InterPro"/>
</dbReference>
<dbReference type="Pfam" id="PF25304">
    <property type="entry name" value="WHD_eIF2D"/>
    <property type="match status" value="1"/>
</dbReference>
<dbReference type="EMBL" id="ML975153">
    <property type="protein sequence ID" value="KAF1814564.1"/>
    <property type="molecule type" value="Genomic_DNA"/>
</dbReference>
<dbReference type="PANTHER" id="PTHR12217">
    <property type="entry name" value="EUKARYOTIC TRANSLATION INITIATION FACTOR 2D"/>
    <property type="match status" value="1"/>
</dbReference>
<dbReference type="InterPro" id="IPR015947">
    <property type="entry name" value="PUA-like_sf"/>
</dbReference>
<dbReference type="Proteomes" id="UP000504638">
    <property type="component" value="Unplaced"/>
</dbReference>
<dbReference type="AlphaFoldDB" id="A0A6G1G944"/>
<dbReference type="PROSITE" id="PS50890">
    <property type="entry name" value="PUA"/>
    <property type="match status" value="1"/>
</dbReference>
<dbReference type="GeneID" id="54422345"/>
<dbReference type="Gene3D" id="3.30.780.10">
    <property type="entry name" value="SUI1-like domain"/>
    <property type="match status" value="1"/>
</dbReference>
<evidence type="ECO:0000259" key="2">
    <source>
        <dbReference type="PROSITE" id="PS50296"/>
    </source>
</evidence>
<reference evidence="5" key="3">
    <citation type="submission" date="2025-04" db="UniProtKB">
        <authorList>
            <consortium name="RefSeq"/>
        </authorList>
    </citation>
    <scope>IDENTIFICATION</scope>
    <source>
        <strain evidence="5">CBS 781.70</strain>
    </source>
</reference>
<evidence type="ECO:0000313" key="5">
    <source>
        <dbReference type="RefSeq" id="XP_033536195.1"/>
    </source>
</evidence>
<dbReference type="InterPro" id="IPR001950">
    <property type="entry name" value="SUI1"/>
</dbReference>
<dbReference type="SUPFAM" id="SSF88697">
    <property type="entry name" value="PUA domain-like"/>
    <property type="match status" value="1"/>
</dbReference>
<reference evidence="5" key="2">
    <citation type="submission" date="2020-04" db="EMBL/GenBank/DDBJ databases">
        <authorList>
            <consortium name="NCBI Genome Project"/>
        </authorList>
    </citation>
    <scope>NUCLEOTIDE SEQUENCE</scope>
    <source>
        <strain evidence="5">CBS 781.70</strain>
    </source>
</reference>
<organism evidence="3">
    <name type="scientific">Eremomyces bilateralis CBS 781.70</name>
    <dbReference type="NCBI Taxonomy" id="1392243"/>
    <lineage>
        <taxon>Eukaryota</taxon>
        <taxon>Fungi</taxon>
        <taxon>Dikarya</taxon>
        <taxon>Ascomycota</taxon>
        <taxon>Pezizomycotina</taxon>
        <taxon>Dothideomycetes</taxon>
        <taxon>Dothideomycetes incertae sedis</taxon>
        <taxon>Eremomycetales</taxon>
        <taxon>Eremomycetaceae</taxon>
        <taxon>Eremomyces</taxon>
    </lineage>
</organism>
<evidence type="ECO:0000313" key="3">
    <source>
        <dbReference type="EMBL" id="KAF1814564.1"/>
    </source>
</evidence>
<dbReference type="SUPFAM" id="SSF47592">
    <property type="entry name" value="SWIB/MDM2 domain"/>
    <property type="match status" value="1"/>
</dbReference>
<dbReference type="CDD" id="cd21156">
    <property type="entry name" value="PUA_eIF2d-like"/>
    <property type="match status" value="1"/>
</dbReference>
<dbReference type="RefSeq" id="XP_033536195.1">
    <property type="nucleotide sequence ID" value="XM_033681775.1"/>
</dbReference>
<dbReference type="CDD" id="cd11608">
    <property type="entry name" value="eIF2D_C"/>
    <property type="match status" value="1"/>
</dbReference>
<name>A0A6G1G944_9PEZI</name>
<feature type="domain" description="SUI1" evidence="2">
    <location>
        <begin position="549"/>
        <end position="625"/>
    </location>
</feature>
<dbReference type="InterPro" id="IPR036885">
    <property type="entry name" value="SWIB_MDM2_dom_sf"/>
</dbReference>
<dbReference type="PROSITE" id="PS50296">
    <property type="entry name" value="SUI1"/>
    <property type="match status" value="1"/>
</dbReference>
<feature type="region of interest" description="Disordered" evidence="1">
    <location>
        <begin position="240"/>
        <end position="290"/>
    </location>
</feature>
<dbReference type="InterPro" id="IPR036877">
    <property type="entry name" value="SUI1_dom_sf"/>
</dbReference>
<evidence type="ECO:0000256" key="1">
    <source>
        <dbReference type="SAM" id="MobiDB-lite"/>
    </source>
</evidence>
<dbReference type="GO" id="GO:0001731">
    <property type="term" value="P:formation of translation preinitiation complex"/>
    <property type="evidence" value="ECO:0007669"/>
    <property type="project" value="InterPro"/>
</dbReference>
<gene>
    <name evidence="3 5" type="ORF">P152DRAFT_480727</name>
</gene>
<dbReference type="Pfam" id="PF01253">
    <property type="entry name" value="SUI1"/>
    <property type="match status" value="1"/>
</dbReference>
<dbReference type="PANTHER" id="PTHR12217:SF4">
    <property type="entry name" value="EUKARYOTIC TRANSLATION INITIATION FACTOR 2D"/>
    <property type="match status" value="1"/>
</dbReference>
<dbReference type="Gene3D" id="3.10.400.20">
    <property type="match status" value="1"/>
</dbReference>
<reference evidence="3 5" key="1">
    <citation type="submission" date="2020-01" db="EMBL/GenBank/DDBJ databases">
        <authorList>
            <consortium name="DOE Joint Genome Institute"/>
            <person name="Haridas S."/>
            <person name="Albert R."/>
            <person name="Binder M."/>
            <person name="Bloem J."/>
            <person name="Labutti K."/>
            <person name="Salamov A."/>
            <person name="Andreopoulos B."/>
            <person name="Baker S.E."/>
            <person name="Barry K."/>
            <person name="Bills G."/>
            <person name="Bluhm B.H."/>
            <person name="Cannon C."/>
            <person name="Castanera R."/>
            <person name="Culley D.E."/>
            <person name="Daum C."/>
            <person name="Ezra D."/>
            <person name="Gonzalez J.B."/>
            <person name="Henrissat B."/>
            <person name="Kuo A."/>
            <person name="Liang C."/>
            <person name="Lipzen A."/>
            <person name="Lutzoni F."/>
            <person name="Magnuson J."/>
            <person name="Mondo S."/>
            <person name="Nolan M."/>
            <person name="Ohm R."/>
            <person name="Pangilinan J."/>
            <person name="Park H.-J."/>
            <person name="Ramirez L."/>
            <person name="Alfaro M."/>
            <person name="Sun H."/>
            <person name="Tritt A."/>
            <person name="Yoshinaga Y."/>
            <person name="Zwiers L.-H."/>
            <person name="Turgeon B.G."/>
            <person name="Goodwin S.B."/>
            <person name="Spatafora J.W."/>
            <person name="Crous P.W."/>
            <person name="Grigoriev I.V."/>
        </authorList>
    </citation>
    <scope>NUCLEOTIDE SEQUENCE</scope>
    <source>
        <strain evidence="3 5">CBS 781.70</strain>
    </source>
</reference>
<sequence length="645" mass="70688">MFKKKPNIKPLSPIRSSDRRKIAEQIISDWKLEKPLEDGADEATKAAAAAAHIALRNSLVPENSQSARFMSTIGPELSPISGTIYVGSHKGAEPRVLWFKYKDRMYPTVYTLWQNPKIIPLLHTPDIVVEKIQGGASLMTPGLAGPPFPSNATKGSIVAIASWDTPSVPMAVGTCVIDVSILTRVQGTKGHAVEPVHWYGDELWDWSPNGIPGKKSPEELESWLQEEDTADGVTQLTEELELEDTDGGVPLTDEQNDGNNGEAPEPGRQEDDEGEEPDDAPRRPQREYTTQEIDEVFRKAFVCGVHHYKRLNEGQSTYGLTFPLSATFTMSSLIQPFLPIFDEADANAFQIKKTSWKTLKKFINHLGKQNILLSKTFGGGSGETVILDIDFNDEAIVKFRPYSLPKKKKPNQEADGKAGSSSSGNQQLKLTTFYRPKSNISAIFPGETSKAFYTRSQLRHDLDAYITANALGDTKNPRLVKFDPVIASLFNGSNATDAKTLAAGGVPRDALATRLENSCNTFWALHPNSMAPDDVPTTIKPKAGTPPKVTIILEQRAGNKVVTRITGIEPYGIRAQSLADELRKLCASSTSVDQATGAKKGVEAFEVMVQGNQHRDVAKVLGKRGVRPEWITVTDRTKKSKSAGR</sequence>
<proteinExistence type="predicted"/>